<feature type="region of interest" description="Disordered" evidence="1">
    <location>
        <begin position="1"/>
        <end position="66"/>
    </location>
</feature>
<dbReference type="AlphaFoldDB" id="A0A3L6T489"/>
<sequence>MSTATGMMAVGSLGPIRHARSREEELLSGKHKSPARWDSRDHFRSSSRVESSADTGKSKSKSKSLEAPMRADKLDFLVAYRKEKGLCFKCGDKWNKQHKCPPQVPLHIIEELLEVIDYPEEADSNSEDITTPVGNSLMAVSDDSPSLTKRRRTVQFRGLVGKQEALILVDSGSEYSFVNEAMVAKVQCSMQPIPKEFFTVADGGSISCTTMIPNMQWWTQGNTFTQDTRVIPLGSFDMILGADWLESHSPMWVHWKLKKMRFSHLGKKILLQGIPATPSTCRAIGVNKLNGLLRRKAVNHMIRCYLKLHFLPFYLLIEQCNTVHLLFRLCYISMLMCSKIQRDFHPQENGTIQSH</sequence>
<dbReference type="PANTHER" id="PTHR15503">
    <property type="entry name" value="LDOC1 RELATED"/>
    <property type="match status" value="1"/>
</dbReference>
<dbReference type="InterPro" id="IPR021109">
    <property type="entry name" value="Peptidase_aspartic_dom_sf"/>
</dbReference>
<dbReference type="Pfam" id="PF08284">
    <property type="entry name" value="RVP_2"/>
    <property type="match status" value="1"/>
</dbReference>
<name>A0A3L6T489_PANMI</name>
<feature type="region of interest" description="Disordered" evidence="1">
    <location>
        <begin position="124"/>
        <end position="144"/>
    </location>
</feature>
<keyword evidence="3" id="KW-1185">Reference proteome</keyword>
<comment type="caution">
    <text evidence="2">The sequence shown here is derived from an EMBL/GenBank/DDBJ whole genome shotgun (WGS) entry which is preliminary data.</text>
</comment>
<feature type="compositionally biased region" description="Polar residues" evidence="1">
    <location>
        <begin position="46"/>
        <end position="55"/>
    </location>
</feature>
<dbReference type="InterPro" id="IPR032567">
    <property type="entry name" value="RTL1-rel"/>
</dbReference>
<evidence type="ECO:0000256" key="1">
    <source>
        <dbReference type="SAM" id="MobiDB-lite"/>
    </source>
</evidence>
<organism evidence="2 3">
    <name type="scientific">Panicum miliaceum</name>
    <name type="common">Proso millet</name>
    <name type="synonym">Broomcorn millet</name>
    <dbReference type="NCBI Taxonomy" id="4540"/>
    <lineage>
        <taxon>Eukaryota</taxon>
        <taxon>Viridiplantae</taxon>
        <taxon>Streptophyta</taxon>
        <taxon>Embryophyta</taxon>
        <taxon>Tracheophyta</taxon>
        <taxon>Spermatophyta</taxon>
        <taxon>Magnoliopsida</taxon>
        <taxon>Liliopsida</taxon>
        <taxon>Poales</taxon>
        <taxon>Poaceae</taxon>
        <taxon>PACMAD clade</taxon>
        <taxon>Panicoideae</taxon>
        <taxon>Panicodae</taxon>
        <taxon>Paniceae</taxon>
        <taxon>Panicinae</taxon>
        <taxon>Panicum</taxon>
        <taxon>Panicum sect. Panicum</taxon>
    </lineage>
</organism>
<evidence type="ECO:0000313" key="3">
    <source>
        <dbReference type="Proteomes" id="UP000275267"/>
    </source>
</evidence>
<evidence type="ECO:0000313" key="2">
    <source>
        <dbReference type="EMBL" id="RLN30751.1"/>
    </source>
</evidence>
<dbReference type="OrthoDB" id="1741804at2759"/>
<protein>
    <submittedName>
        <fullName evidence="2">Uncharacterized protein</fullName>
    </submittedName>
</protein>
<dbReference type="CDD" id="cd00303">
    <property type="entry name" value="retropepsin_like"/>
    <property type="match status" value="1"/>
</dbReference>
<dbReference type="PANTHER" id="PTHR15503:SF22">
    <property type="entry name" value="TRANSPOSON TY3-I GAG POLYPROTEIN"/>
    <property type="match status" value="1"/>
</dbReference>
<reference evidence="3" key="1">
    <citation type="journal article" date="2019" name="Nat. Commun.">
        <title>The genome of broomcorn millet.</title>
        <authorList>
            <person name="Zou C."/>
            <person name="Miki D."/>
            <person name="Li D."/>
            <person name="Tang Q."/>
            <person name="Xiao L."/>
            <person name="Rajput S."/>
            <person name="Deng P."/>
            <person name="Jia W."/>
            <person name="Huang R."/>
            <person name="Zhang M."/>
            <person name="Sun Y."/>
            <person name="Hu J."/>
            <person name="Fu X."/>
            <person name="Schnable P.S."/>
            <person name="Li F."/>
            <person name="Zhang H."/>
            <person name="Feng B."/>
            <person name="Zhu X."/>
            <person name="Liu R."/>
            <person name="Schnable J.C."/>
            <person name="Zhu J.-K."/>
            <person name="Zhang H."/>
        </authorList>
    </citation>
    <scope>NUCLEOTIDE SEQUENCE [LARGE SCALE GENOMIC DNA]</scope>
</reference>
<dbReference type="Proteomes" id="UP000275267">
    <property type="component" value="Unassembled WGS sequence"/>
</dbReference>
<dbReference type="Gene3D" id="2.40.70.10">
    <property type="entry name" value="Acid Proteases"/>
    <property type="match status" value="1"/>
</dbReference>
<gene>
    <name evidence="2" type="ORF">C2845_PM05G19660</name>
</gene>
<accession>A0A3L6T489</accession>
<dbReference type="STRING" id="4540.A0A3L6T489"/>
<dbReference type="SUPFAM" id="SSF50630">
    <property type="entry name" value="Acid proteases"/>
    <property type="match status" value="1"/>
</dbReference>
<dbReference type="EMBL" id="PQIB02000003">
    <property type="protein sequence ID" value="RLN30751.1"/>
    <property type="molecule type" value="Genomic_DNA"/>
</dbReference>
<feature type="compositionally biased region" description="Basic and acidic residues" evidence="1">
    <location>
        <begin position="35"/>
        <end position="44"/>
    </location>
</feature>
<proteinExistence type="predicted"/>